<dbReference type="SUPFAM" id="SSF160719">
    <property type="entry name" value="gpW/gp25-like"/>
    <property type="match status" value="1"/>
</dbReference>
<dbReference type="PANTHER" id="PTHR38595:SF1">
    <property type="entry name" value="TYPE VI SECRETION SYSTEM COMPONENT TSSE1"/>
    <property type="match status" value="1"/>
</dbReference>
<proteinExistence type="predicted"/>
<dbReference type="NCBIfam" id="TIGR03357">
    <property type="entry name" value="VI_zyme"/>
    <property type="match status" value="1"/>
</dbReference>
<dbReference type="PANTHER" id="PTHR38595">
    <property type="entry name" value="CYTOPLASMIC PROTEIN-RELATED"/>
    <property type="match status" value="1"/>
</dbReference>
<protein>
    <submittedName>
        <fullName evidence="2">Type VI secretion system protein ImpF</fullName>
    </submittedName>
</protein>
<dbReference type="AlphaFoldDB" id="A0A1M7ZQJ1"/>
<dbReference type="Proteomes" id="UP000186406">
    <property type="component" value="Unassembled WGS sequence"/>
</dbReference>
<keyword evidence="3" id="KW-1185">Reference proteome</keyword>
<dbReference type="Gene3D" id="3.10.450.40">
    <property type="match status" value="1"/>
</dbReference>
<organism evidence="2 3">
    <name type="scientific">Pseudoxanthobacter soli DSM 19599</name>
    <dbReference type="NCBI Taxonomy" id="1123029"/>
    <lineage>
        <taxon>Bacteria</taxon>
        <taxon>Pseudomonadati</taxon>
        <taxon>Pseudomonadota</taxon>
        <taxon>Alphaproteobacteria</taxon>
        <taxon>Hyphomicrobiales</taxon>
        <taxon>Segnochrobactraceae</taxon>
        <taxon>Pseudoxanthobacter</taxon>
    </lineage>
</organism>
<dbReference type="STRING" id="1123029.SAMN02745172_03853"/>
<accession>A0A1M7ZQJ1</accession>
<dbReference type="InterPro" id="IPR007048">
    <property type="entry name" value="IraD/Gp25-like"/>
</dbReference>
<evidence type="ECO:0000313" key="2">
    <source>
        <dbReference type="EMBL" id="SHO67180.1"/>
    </source>
</evidence>
<evidence type="ECO:0000259" key="1">
    <source>
        <dbReference type="Pfam" id="PF04965"/>
    </source>
</evidence>
<dbReference type="InterPro" id="IPR053176">
    <property type="entry name" value="T6SS_TssE1-like"/>
</dbReference>
<reference evidence="2 3" key="1">
    <citation type="submission" date="2016-12" db="EMBL/GenBank/DDBJ databases">
        <authorList>
            <person name="Song W.-J."/>
            <person name="Kurnit D.M."/>
        </authorList>
    </citation>
    <scope>NUCLEOTIDE SEQUENCE [LARGE SCALE GENOMIC DNA]</scope>
    <source>
        <strain evidence="2 3">DSM 19599</strain>
    </source>
</reference>
<dbReference type="Pfam" id="PF04965">
    <property type="entry name" value="GPW_gp25"/>
    <property type="match status" value="1"/>
</dbReference>
<feature type="domain" description="IraD/Gp25-like" evidence="1">
    <location>
        <begin position="27"/>
        <end position="122"/>
    </location>
</feature>
<sequence length="151" mass="17135">MPEAKPVVSLSLLDRLLDEEGSVVSRIREGMLRDLEDLLNTHPRVAGWSEHLRELDRSLLNFGIPDLSAVNLSTERHRSDMVREIGDIIRTWEPRLAKMDIFAVPNTDSSDRTLRIRIEAEIVISLSPEPVIFDTVIDPLSNRVSLKSANR</sequence>
<dbReference type="InterPro" id="IPR017737">
    <property type="entry name" value="TssE1-like"/>
</dbReference>
<dbReference type="RefSeq" id="WP_073631748.1">
    <property type="nucleotide sequence ID" value="NZ_FRXO01000011.1"/>
</dbReference>
<name>A0A1M7ZQJ1_9HYPH</name>
<dbReference type="EMBL" id="FRXO01000011">
    <property type="protein sequence ID" value="SHO67180.1"/>
    <property type="molecule type" value="Genomic_DNA"/>
</dbReference>
<dbReference type="OrthoDB" id="119583at2"/>
<gene>
    <name evidence="2" type="ORF">SAMN02745172_03853</name>
</gene>
<evidence type="ECO:0000313" key="3">
    <source>
        <dbReference type="Proteomes" id="UP000186406"/>
    </source>
</evidence>